<evidence type="ECO:0000256" key="12">
    <source>
        <dbReference type="ARBA" id="ARBA00022777"/>
    </source>
</evidence>
<comment type="cofactor">
    <cofactor evidence="2">
        <name>Mg(2+)</name>
        <dbReference type="ChEBI" id="CHEBI:18420"/>
    </cofactor>
</comment>
<dbReference type="InterPro" id="IPR001127">
    <property type="entry name" value="PTS_EIIA_1_perm"/>
</dbReference>
<keyword evidence="17" id="KW-1185">Reference proteome</keyword>
<evidence type="ECO:0000256" key="6">
    <source>
        <dbReference type="ARBA" id="ARBA00022448"/>
    </source>
</evidence>
<dbReference type="InterPro" id="IPR036618">
    <property type="entry name" value="PtsI_HPr-bd_sf"/>
</dbReference>
<dbReference type="PROSITE" id="PS51093">
    <property type="entry name" value="PTS_EIIA_TYPE_1"/>
    <property type="match status" value="1"/>
</dbReference>
<dbReference type="PANTHER" id="PTHR46244">
    <property type="entry name" value="PHOSPHOENOLPYRUVATE-PROTEIN PHOSPHOTRANSFERASE"/>
    <property type="match status" value="1"/>
</dbReference>
<dbReference type="Pfam" id="PF00358">
    <property type="entry name" value="PTS_EIIA_1"/>
    <property type="match status" value="1"/>
</dbReference>
<dbReference type="SUPFAM" id="SSF55594">
    <property type="entry name" value="HPr-like"/>
    <property type="match status" value="1"/>
</dbReference>
<dbReference type="SUPFAM" id="SSF52009">
    <property type="entry name" value="Phosphohistidine domain"/>
    <property type="match status" value="1"/>
</dbReference>
<evidence type="ECO:0000256" key="2">
    <source>
        <dbReference type="ARBA" id="ARBA00001946"/>
    </source>
</evidence>
<dbReference type="NCBIfam" id="TIGR01417">
    <property type="entry name" value="PTS_I_fam"/>
    <property type="match status" value="1"/>
</dbReference>
<evidence type="ECO:0000259" key="15">
    <source>
        <dbReference type="PROSITE" id="PS51350"/>
    </source>
</evidence>
<proteinExistence type="inferred from homology"/>
<evidence type="ECO:0000256" key="4">
    <source>
        <dbReference type="ARBA" id="ARBA00007837"/>
    </source>
</evidence>
<dbReference type="InterPro" id="IPR035895">
    <property type="entry name" value="HPr-like_sf"/>
</dbReference>
<gene>
    <name evidence="16" type="primary">ptsP</name>
    <name evidence="16" type="ORF">Q5H91_10485</name>
</gene>
<keyword evidence="7" id="KW-0963">Cytoplasm</keyword>
<evidence type="ECO:0000256" key="10">
    <source>
        <dbReference type="ARBA" id="ARBA00022683"/>
    </source>
</evidence>
<dbReference type="PRINTS" id="PR01736">
    <property type="entry name" value="PHPHTRNFRASE"/>
</dbReference>
<dbReference type="PROSITE" id="PS51350">
    <property type="entry name" value="PTS_HPR_DOM"/>
    <property type="match status" value="1"/>
</dbReference>
<protein>
    <recommendedName>
        <fullName evidence="5">phosphoenolpyruvate--protein phosphotransferase</fullName>
        <ecNumber evidence="5">2.7.3.9</ecNumber>
    </recommendedName>
</protein>
<dbReference type="InterPro" id="IPR001020">
    <property type="entry name" value="PTS_HPr_His_P_site"/>
</dbReference>
<evidence type="ECO:0000256" key="5">
    <source>
        <dbReference type="ARBA" id="ARBA00012232"/>
    </source>
</evidence>
<evidence type="ECO:0000256" key="8">
    <source>
        <dbReference type="ARBA" id="ARBA00022597"/>
    </source>
</evidence>
<dbReference type="InterPro" id="IPR036637">
    <property type="entry name" value="Phosphohistidine_dom_sf"/>
</dbReference>
<feature type="domain" description="PTS EIIA type-1" evidence="14">
    <location>
        <begin position="23"/>
        <end position="127"/>
    </location>
</feature>
<dbReference type="Proteomes" id="UP001230685">
    <property type="component" value="Unassembled WGS sequence"/>
</dbReference>
<evidence type="ECO:0000256" key="13">
    <source>
        <dbReference type="ARBA" id="ARBA00022842"/>
    </source>
</evidence>
<comment type="caution">
    <text evidence="16">The sequence shown here is derived from an EMBL/GenBank/DDBJ whole genome shotgun (WGS) entry which is preliminary data.</text>
</comment>
<keyword evidence="9 16" id="KW-0808">Transferase</keyword>
<keyword evidence="13" id="KW-0460">Magnesium</keyword>
<dbReference type="Gene3D" id="3.30.1340.10">
    <property type="entry name" value="HPr-like"/>
    <property type="match status" value="1"/>
</dbReference>
<dbReference type="InterPro" id="IPR015813">
    <property type="entry name" value="Pyrv/PenolPyrv_kinase-like_dom"/>
</dbReference>
<comment type="catalytic activity">
    <reaction evidence="1">
        <text>L-histidyl-[protein] + phosphoenolpyruvate = N(pros)-phospho-L-histidyl-[protein] + pyruvate</text>
        <dbReference type="Rhea" id="RHEA:23880"/>
        <dbReference type="Rhea" id="RHEA-COMP:9745"/>
        <dbReference type="Rhea" id="RHEA-COMP:9746"/>
        <dbReference type="ChEBI" id="CHEBI:15361"/>
        <dbReference type="ChEBI" id="CHEBI:29979"/>
        <dbReference type="ChEBI" id="CHEBI:58702"/>
        <dbReference type="ChEBI" id="CHEBI:64837"/>
        <dbReference type="EC" id="2.7.3.9"/>
    </reaction>
</comment>
<dbReference type="InterPro" id="IPR006318">
    <property type="entry name" value="PTS_EI-like"/>
</dbReference>
<dbReference type="NCBIfam" id="TIGR01003">
    <property type="entry name" value="PTS_HPr_family"/>
    <property type="match status" value="1"/>
</dbReference>
<evidence type="ECO:0000259" key="14">
    <source>
        <dbReference type="PROSITE" id="PS51093"/>
    </source>
</evidence>
<dbReference type="Pfam" id="PF00391">
    <property type="entry name" value="PEP-utilizers"/>
    <property type="match status" value="1"/>
</dbReference>
<dbReference type="InterPro" id="IPR008731">
    <property type="entry name" value="PTS_EIN"/>
</dbReference>
<keyword evidence="8" id="KW-0762">Sugar transport</keyword>
<keyword evidence="6" id="KW-0813">Transport</keyword>
<feature type="domain" description="HPr" evidence="15">
    <location>
        <begin position="165"/>
        <end position="252"/>
    </location>
</feature>
<evidence type="ECO:0000313" key="16">
    <source>
        <dbReference type="EMBL" id="MDP1027641.1"/>
    </source>
</evidence>
<sequence>MSGGAIVLAPLAGVVRPLAQVPDAVFASGMMGPGLAIDPTGDTLHAPIDGLVASIHAARHALTIEAVNGAKLLLHLGIDTVALGGAGIQLLVAEGMRVTAGTPLLRFDLDRLVREATAIVTPVIATGNGNRIEALATGMVTVGMPLFRLVQGDDAPVVETADGEGSSRRVAVRLPHGIHARPAATIGAAARTAGAAVTLIHGDRRAPANSVTALLGLGAACGSVVTIEAKGERAVEAIEAIAAVLQDATPETAAAPPPLIITGGSPGEPGIAAAPGVAIGPSICWQRPVAQPIEATGEPAFEARRLADALDAVRATLAAGAAADGARGAVIAAHGAMLDDPVLLDAAQASIAAGRSASVAYTVAIAEQAALLTGSGDARIAGRVDDLRDLEARVLAALAGGGPAAPSDVRGAIVIADELLPSDVLALADAGAAGFALAGGGPTSHAAILAAGAGVPMLVALGTTLAGVTDGTMLILDADHGRVEVDPPADRLTEVEAEDARRRAEAQRSADGPCRTVDGARIELFANLGSRADAEAAVAAGAEGCGLLRTEFLFLDRATPPDEAEQRAAYTAIAGVLGDRPLVLRLLDVGGDKPAPYLNLPAEDNPALGVRGVRVSLADPALLDTQLAAAIATGCRIMVPMVASVGELDMVIARAEALGGAAASIGVMVETPAAAMTADLLASRAAFLSIGTNDLTQYALAMDRGNPAVAGGIDGLHPAVLRLIAQTCAGAARHARPVGVCGGLAADVLAVPILLGLGVTELSVPPSRLAAIRAVVRRLDLRTARDHARAMLDQPSAAAVRAAAACFAGEMR</sequence>
<dbReference type="InterPro" id="IPR000121">
    <property type="entry name" value="PEP_util_C"/>
</dbReference>
<dbReference type="SUPFAM" id="SSF51261">
    <property type="entry name" value="Duplicated hybrid motif"/>
    <property type="match status" value="1"/>
</dbReference>
<dbReference type="EMBL" id="JAUUDS010000004">
    <property type="protein sequence ID" value="MDP1027641.1"/>
    <property type="molecule type" value="Genomic_DNA"/>
</dbReference>
<dbReference type="PROSITE" id="PS00371">
    <property type="entry name" value="PTS_EIIA_TYPE_1_HIS"/>
    <property type="match status" value="1"/>
</dbReference>
<evidence type="ECO:0000256" key="1">
    <source>
        <dbReference type="ARBA" id="ARBA00000683"/>
    </source>
</evidence>
<organism evidence="16 17">
    <name type="scientific">Sphingomonas aurea</name>
    <dbReference type="NCBI Taxonomy" id="3063994"/>
    <lineage>
        <taxon>Bacteria</taxon>
        <taxon>Pseudomonadati</taxon>
        <taxon>Pseudomonadota</taxon>
        <taxon>Alphaproteobacteria</taxon>
        <taxon>Sphingomonadales</taxon>
        <taxon>Sphingomonadaceae</taxon>
        <taxon>Sphingomonas</taxon>
    </lineage>
</organism>
<dbReference type="SUPFAM" id="SSF47831">
    <property type="entry name" value="Enzyme I of the PEP:sugar phosphotransferase system HPr-binding (sub)domain"/>
    <property type="match status" value="1"/>
</dbReference>
<dbReference type="InterPro" id="IPR011055">
    <property type="entry name" value="Dup_hybrid_motif"/>
</dbReference>
<dbReference type="EC" id="2.7.3.9" evidence="5"/>
<evidence type="ECO:0000256" key="3">
    <source>
        <dbReference type="ARBA" id="ARBA00004496"/>
    </source>
</evidence>
<dbReference type="Gene3D" id="1.10.274.10">
    <property type="entry name" value="PtsI, HPr-binding domain"/>
    <property type="match status" value="1"/>
</dbReference>
<evidence type="ECO:0000256" key="11">
    <source>
        <dbReference type="ARBA" id="ARBA00022723"/>
    </source>
</evidence>
<dbReference type="CDD" id="cd00367">
    <property type="entry name" value="PTS-HPr_like"/>
    <property type="match status" value="1"/>
</dbReference>
<dbReference type="PANTHER" id="PTHR46244:SF6">
    <property type="entry name" value="PHOSPHOENOLPYRUVATE-PROTEIN PHOSPHOTRANSFERASE"/>
    <property type="match status" value="1"/>
</dbReference>
<keyword evidence="10" id="KW-0598">Phosphotransferase system</keyword>
<evidence type="ECO:0000313" key="17">
    <source>
        <dbReference type="Proteomes" id="UP001230685"/>
    </source>
</evidence>
<reference evidence="16 17" key="1">
    <citation type="submission" date="2023-07" db="EMBL/GenBank/DDBJ databases">
        <authorList>
            <person name="Kim M.K."/>
        </authorList>
    </citation>
    <scope>NUCLEOTIDE SEQUENCE [LARGE SCALE GENOMIC DNA]</scope>
    <source>
        <strain evidence="16 17">KR1UV-12</strain>
    </source>
</reference>
<dbReference type="RefSeq" id="WP_305173350.1">
    <property type="nucleotide sequence ID" value="NZ_JAUUDS010000004.1"/>
</dbReference>
<accession>A0ABT9EL04</accession>
<dbReference type="Pfam" id="PF05524">
    <property type="entry name" value="PEP-utilisers_N"/>
    <property type="match status" value="1"/>
</dbReference>
<dbReference type="InterPro" id="IPR008279">
    <property type="entry name" value="PEP-util_enz_mobile_dom"/>
</dbReference>
<evidence type="ECO:0000256" key="7">
    <source>
        <dbReference type="ARBA" id="ARBA00022490"/>
    </source>
</evidence>
<dbReference type="InterPro" id="IPR040442">
    <property type="entry name" value="Pyrv_kinase-like_dom_sf"/>
</dbReference>
<evidence type="ECO:0000256" key="9">
    <source>
        <dbReference type="ARBA" id="ARBA00022679"/>
    </source>
</evidence>
<dbReference type="SUPFAM" id="SSF51621">
    <property type="entry name" value="Phosphoenolpyruvate/pyruvate domain"/>
    <property type="match status" value="1"/>
</dbReference>
<dbReference type="InterPro" id="IPR050499">
    <property type="entry name" value="PEP-utilizing_PTS_enzyme"/>
</dbReference>
<keyword evidence="12" id="KW-0418">Kinase</keyword>
<name>A0ABT9EL04_9SPHN</name>
<dbReference type="PROSITE" id="PS00369">
    <property type="entry name" value="PTS_HPR_HIS"/>
    <property type="match status" value="1"/>
</dbReference>
<keyword evidence="11" id="KW-0479">Metal-binding</keyword>
<comment type="subcellular location">
    <subcellularLocation>
        <location evidence="3">Cytoplasm</location>
    </subcellularLocation>
</comment>
<dbReference type="Gene3D" id="2.70.70.10">
    <property type="entry name" value="Glucose Permease (Domain IIA)"/>
    <property type="match status" value="1"/>
</dbReference>
<dbReference type="Pfam" id="PF00381">
    <property type="entry name" value="PTS-HPr"/>
    <property type="match status" value="1"/>
</dbReference>
<dbReference type="Gene3D" id="3.50.30.10">
    <property type="entry name" value="Phosphohistidine domain"/>
    <property type="match status" value="1"/>
</dbReference>
<dbReference type="NCBIfam" id="TIGR00830">
    <property type="entry name" value="PTBA"/>
    <property type="match status" value="1"/>
</dbReference>
<dbReference type="InterPro" id="IPR000032">
    <property type="entry name" value="HPr-like"/>
</dbReference>
<comment type="similarity">
    <text evidence="4">Belongs to the PEP-utilizing enzyme family.</text>
</comment>
<dbReference type="GO" id="GO:0008965">
    <property type="term" value="F:phosphoenolpyruvate-protein phosphotransferase activity"/>
    <property type="evidence" value="ECO:0007669"/>
    <property type="project" value="UniProtKB-EC"/>
</dbReference>
<dbReference type="Gene3D" id="3.20.20.60">
    <property type="entry name" value="Phosphoenolpyruvate-binding domains"/>
    <property type="match status" value="1"/>
</dbReference>
<dbReference type="Pfam" id="PF02896">
    <property type="entry name" value="PEP-utilizers_C"/>
    <property type="match status" value="1"/>
</dbReference>